<evidence type="ECO:0000313" key="3">
    <source>
        <dbReference type="Proteomes" id="UP000024635"/>
    </source>
</evidence>
<organism evidence="2 3">
    <name type="scientific">Ancylostoma ceylanicum</name>
    <dbReference type="NCBI Taxonomy" id="53326"/>
    <lineage>
        <taxon>Eukaryota</taxon>
        <taxon>Metazoa</taxon>
        <taxon>Ecdysozoa</taxon>
        <taxon>Nematoda</taxon>
        <taxon>Chromadorea</taxon>
        <taxon>Rhabditida</taxon>
        <taxon>Rhabditina</taxon>
        <taxon>Rhabditomorpha</taxon>
        <taxon>Strongyloidea</taxon>
        <taxon>Ancylostomatidae</taxon>
        <taxon>Ancylostomatinae</taxon>
        <taxon>Ancylostoma</taxon>
    </lineage>
</organism>
<dbReference type="EMBL" id="JARK01001527">
    <property type="protein sequence ID" value="EYB92712.1"/>
    <property type="molecule type" value="Genomic_DNA"/>
</dbReference>
<protein>
    <submittedName>
        <fullName evidence="2">Uncharacterized protein</fullName>
    </submittedName>
</protein>
<accession>A0A016SQR5</accession>
<dbReference type="AlphaFoldDB" id="A0A016SQR5"/>
<evidence type="ECO:0000313" key="2">
    <source>
        <dbReference type="EMBL" id="EYB92712.1"/>
    </source>
</evidence>
<feature type="compositionally biased region" description="Basic and acidic residues" evidence="1">
    <location>
        <begin position="12"/>
        <end position="22"/>
    </location>
</feature>
<reference evidence="3" key="1">
    <citation type="journal article" date="2015" name="Nat. Genet.">
        <title>The genome and transcriptome of the zoonotic hookworm Ancylostoma ceylanicum identify infection-specific gene families.</title>
        <authorList>
            <person name="Schwarz E.M."/>
            <person name="Hu Y."/>
            <person name="Antoshechkin I."/>
            <person name="Miller M.M."/>
            <person name="Sternberg P.W."/>
            <person name="Aroian R.V."/>
        </authorList>
    </citation>
    <scope>NUCLEOTIDE SEQUENCE</scope>
    <source>
        <strain evidence="3">HY135</strain>
    </source>
</reference>
<feature type="region of interest" description="Disordered" evidence="1">
    <location>
        <begin position="1"/>
        <end position="25"/>
    </location>
</feature>
<keyword evidence="3" id="KW-1185">Reference proteome</keyword>
<sequence>MQNIAGSLPRPPEGDRGGRRETQPNFRKMQFFREKVIAWKVGGDVVPAYEPTKRCQEQGVAVHANGADLIIIEGNATQVVGHVIEAFTGKHRFKIHFLVDV</sequence>
<proteinExistence type="predicted"/>
<gene>
    <name evidence="2" type="primary">Acey_s0191.g1330</name>
    <name evidence="2" type="ORF">Y032_0191g1330</name>
</gene>
<dbReference type="Proteomes" id="UP000024635">
    <property type="component" value="Unassembled WGS sequence"/>
</dbReference>
<name>A0A016SQR5_9BILA</name>
<comment type="caution">
    <text evidence="2">The sequence shown here is derived from an EMBL/GenBank/DDBJ whole genome shotgun (WGS) entry which is preliminary data.</text>
</comment>
<evidence type="ECO:0000256" key="1">
    <source>
        <dbReference type="SAM" id="MobiDB-lite"/>
    </source>
</evidence>
<dbReference type="OrthoDB" id="5864190at2759"/>